<feature type="compositionally biased region" description="Low complexity" evidence="1">
    <location>
        <begin position="1199"/>
        <end position="1210"/>
    </location>
</feature>
<feature type="compositionally biased region" description="Polar residues" evidence="1">
    <location>
        <begin position="1070"/>
        <end position="1086"/>
    </location>
</feature>
<feature type="region of interest" description="Disordered" evidence="1">
    <location>
        <begin position="660"/>
        <end position="690"/>
    </location>
</feature>
<dbReference type="Proteomes" id="UP000005408">
    <property type="component" value="Unassembled WGS sequence"/>
</dbReference>
<feature type="compositionally biased region" description="Polar residues" evidence="1">
    <location>
        <begin position="680"/>
        <end position="690"/>
    </location>
</feature>
<feature type="region of interest" description="Disordered" evidence="1">
    <location>
        <begin position="306"/>
        <end position="333"/>
    </location>
</feature>
<feature type="region of interest" description="Disordered" evidence="1">
    <location>
        <begin position="1058"/>
        <end position="1109"/>
    </location>
</feature>
<feature type="signal peptide" evidence="2">
    <location>
        <begin position="1"/>
        <end position="25"/>
    </location>
</feature>
<keyword evidence="2" id="KW-0732">Signal</keyword>
<evidence type="ECO:0000256" key="1">
    <source>
        <dbReference type="SAM" id="MobiDB-lite"/>
    </source>
</evidence>
<accession>A0A8W8MYD6</accession>
<feature type="region of interest" description="Disordered" evidence="1">
    <location>
        <begin position="695"/>
        <end position="714"/>
    </location>
</feature>
<evidence type="ECO:0000313" key="4">
    <source>
        <dbReference type="Proteomes" id="UP000005408"/>
    </source>
</evidence>
<reference evidence="3" key="1">
    <citation type="submission" date="2022-08" db="UniProtKB">
        <authorList>
            <consortium name="EnsemblMetazoa"/>
        </authorList>
    </citation>
    <scope>IDENTIFICATION</scope>
    <source>
        <strain evidence="3">05x7-T-G4-1.051#20</strain>
    </source>
</reference>
<feature type="compositionally biased region" description="Low complexity" evidence="1">
    <location>
        <begin position="1221"/>
        <end position="1230"/>
    </location>
</feature>
<feature type="compositionally biased region" description="Low complexity" evidence="1">
    <location>
        <begin position="1087"/>
        <end position="1102"/>
    </location>
</feature>
<proteinExistence type="predicted"/>
<feature type="compositionally biased region" description="Polar residues" evidence="1">
    <location>
        <begin position="809"/>
        <end position="819"/>
    </location>
</feature>
<keyword evidence="4" id="KW-1185">Reference proteome</keyword>
<name>A0A8W8MYD6_MAGGI</name>
<feature type="compositionally biased region" description="Polar residues" evidence="1">
    <location>
        <begin position="306"/>
        <end position="317"/>
    </location>
</feature>
<feature type="region of interest" description="Disordered" evidence="1">
    <location>
        <begin position="749"/>
        <end position="819"/>
    </location>
</feature>
<evidence type="ECO:0000256" key="2">
    <source>
        <dbReference type="SAM" id="SignalP"/>
    </source>
</evidence>
<feature type="region of interest" description="Disordered" evidence="1">
    <location>
        <begin position="859"/>
        <end position="879"/>
    </location>
</feature>
<feature type="region of interest" description="Disordered" evidence="1">
    <location>
        <begin position="1188"/>
        <end position="1247"/>
    </location>
</feature>
<sequence>MERLKTTRLSLPLVIFVLFVKSSLQQGFTPFGLRGFGRPPLFRGFGPPPPGLPRLLPPPLGLPGFLGAGPPLPIVSPPLTTLTEGGAGSFSLSGDTVPSTLDLSGFSGSVQTLPTRTGTSIAGQSGFGGDLFSLSDPTNSLNTQNLITTLTGGDALLGGSTSSLTNSLATGMITSDAGVPEGVDPASAAESSFVSRFSNGNINDGGSTTFTLPGQLNSFDSAPVSSSRSFDPTAILNSVFRSPGATPSTSTVTVGDNSPNQIIFTSGVSNNAAPSNLVQRQTMTAENTGERIPTINELQQMFTPTELSRNGGNTVIVSSADPRSGGNTRGSETRITNVNSVTTVNRVDDPRRSQASNPSDELNMEFRNFIRADGGQTDPNDILYRFPSSASSLNTASSISSERMSLPSNSILGETADPRAGSRTTITEIRSNTNIGSDPLNSQMTSSFATDPRLVLDPATSSISSTRDTGPVNRPLSSVNSSENKSNVIINGNSNIVGSNVDMNRFIRNNEVQIPQTINLQRSDFENSVSNRRSRVESPISPVNSFNERFDTTRSQDPGNDPQRGSKIVFVDGQNTEDDRGATGGVVFPANQIAANTRIATDAGNSDTQPRVNINFNFPANQLAFNTNRPTISSNSSGGVDPLTASQQVPDIRLFQRPSELWGSEAGASDPGRPRMVDSRTGSLPTASMVQRFETTNQVPRGNSNGDDPSIFQQTDPNRGNGGMTLQDATINMQPSSFQRFQSTDGIPRTNADVLDPNNFSTMGSNRARGGTTSQNDPGSTMQRFTTTNQATGRNDEETDPRITGNVRDPTSNRMDSQTGQSVFNVRNPEVSVNPQPSVAPTTRRFIKKTTTIRRFIVDPNENQTATSSQTATAQGSDPNASLFARMNFGFSNINTSSNTNTGASANMADTSGMPRIMGNQNSLQTSRFSQSVLPGNIGGTNSFVNAADSTNDENRQPIRTRFATASNPQSQSSRTIAGQAPNSIAMDPSFASNMDPSVNQDTINRFVSTSNMADSGRTPQIMGVQNSLQTSRFSQSILPGNTGNIGGSNSFVTTRGFNNDEDGRPSMTRFVTSSDPQNQETGTGQASNSISTNSAISPSSIETRFAPSSTGNLFRSLPSVEGSGFTNSGFSSTSGQNIGIGGFVSTNAGGSPGAQNSESSIFERFGGTPAGSGFQTLRSTGDNFAVRSRQASNSSVVRNSAGSRNGNSNDVTIIETSRRNVVLSSENSGGNNGGDRNGEVARGSTLPPIVPVNDTQSCLSTGCPTGEQCTFNQNFLCPEWAEASACQCRQGCQAYNRFIPLGTRLSVDTCGNVCVCNNNDGIADCTQTPCN</sequence>
<feature type="region of interest" description="Disordered" evidence="1">
    <location>
        <begin position="460"/>
        <end position="483"/>
    </location>
</feature>
<dbReference type="EnsemblMetazoa" id="G3627.1">
    <property type="protein sequence ID" value="G3627.1:cds"/>
    <property type="gene ID" value="G3627"/>
</dbReference>
<protein>
    <submittedName>
        <fullName evidence="3">Uncharacterized protein</fullName>
    </submittedName>
</protein>
<feature type="compositionally biased region" description="Polar residues" evidence="1">
    <location>
        <begin position="758"/>
        <end position="793"/>
    </location>
</feature>
<feature type="chain" id="PRO_5036486342" evidence="2">
    <location>
        <begin position="26"/>
        <end position="1332"/>
    </location>
</feature>
<feature type="compositionally biased region" description="Low complexity" evidence="1">
    <location>
        <begin position="864"/>
        <end position="877"/>
    </location>
</feature>
<organism evidence="3 4">
    <name type="scientific">Magallana gigas</name>
    <name type="common">Pacific oyster</name>
    <name type="synonym">Crassostrea gigas</name>
    <dbReference type="NCBI Taxonomy" id="29159"/>
    <lineage>
        <taxon>Eukaryota</taxon>
        <taxon>Metazoa</taxon>
        <taxon>Spiralia</taxon>
        <taxon>Lophotrochozoa</taxon>
        <taxon>Mollusca</taxon>
        <taxon>Bivalvia</taxon>
        <taxon>Autobranchia</taxon>
        <taxon>Pteriomorphia</taxon>
        <taxon>Ostreida</taxon>
        <taxon>Ostreoidea</taxon>
        <taxon>Ostreidae</taxon>
        <taxon>Magallana</taxon>
    </lineage>
</organism>
<evidence type="ECO:0000313" key="3">
    <source>
        <dbReference type="EnsemblMetazoa" id="G3627.1:cds"/>
    </source>
</evidence>
<feature type="region of interest" description="Disordered" evidence="1">
    <location>
        <begin position="530"/>
        <end position="567"/>
    </location>
</feature>